<feature type="transmembrane region" description="Helical" evidence="2">
    <location>
        <begin position="6"/>
        <end position="29"/>
    </location>
</feature>
<keyword evidence="2" id="KW-0812">Transmembrane</keyword>
<proteinExistence type="predicted"/>
<gene>
    <name evidence="3" type="ORF">F6X54_20825</name>
</gene>
<dbReference type="EMBL" id="WAAR01000100">
    <property type="protein sequence ID" value="KAB1108933.1"/>
    <property type="molecule type" value="Genomic_DNA"/>
</dbReference>
<organism evidence="3 4">
    <name type="scientific">Micromonospora aurantiaca</name>
    <name type="common">nom. illeg.</name>
    <dbReference type="NCBI Taxonomy" id="47850"/>
    <lineage>
        <taxon>Bacteria</taxon>
        <taxon>Bacillati</taxon>
        <taxon>Actinomycetota</taxon>
        <taxon>Actinomycetes</taxon>
        <taxon>Micromonosporales</taxon>
        <taxon>Micromonosporaceae</taxon>
        <taxon>Micromonospora</taxon>
    </lineage>
</organism>
<keyword evidence="2" id="KW-1133">Transmembrane helix</keyword>
<keyword evidence="4" id="KW-1185">Reference proteome</keyword>
<evidence type="ECO:0000313" key="4">
    <source>
        <dbReference type="Proteomes" id="UP000471364"/>
    </source>
</evidence>
<dbReference type="Proteomes" id="UP000471364">
    <property type="component" value="Unassembled WGS sequence"/>
</dbReference>
<sequence>MVPNELVPIVSAGIGAGAALGGVLLKMLYDGRTERRKQRRDDAALFLAERRETYDRFLDLHRQQLDRNQRLRDIGLTVRDGGTPPSSDELAAFPGPVMGDLVATLDAIRRLARSYEVVRAGEQMIRLHADMTAAQRKMLDAVTAAGSSRELSAEAKQTDDILWFVLTNILRDRTLEFTYAYRVDLGLGDPKGGPKRYPIEPRPWPVEVSEHIIRSHILPNHLSEPTHDKAGSSRKRRAASVQLAAAIKGQQRPTTGNGDPPRRERNSKIPTGVSAGGDLWGWRKTMWSEGGSTRRPVSVR</sequence>
<protein>
    <submittedName>
        <fullName evidence="3">Uncharacterized protein</fullName>
    </submittedName>
</protein>
<name>A0ABQ6UD04_9ACTN</name>
<evidence type="ECO:0000313" key="3">
    <source>
        <dbReference type="EMBL" id="KAB1108933.1"/>
    </source>
</evidence>
<accession>A0ABQ6UD04</accession>
<dbReference type="RefSeq" id="WP_151014195.1">
    <property type="nucleotide sequence ID" value="NZ_WAAR01000100.1"/>
</dbReference>
<feature type="region of interest" description="Disordered" evidence="1">
    <location>
        <begin position="217"/>
        <end position="300"/>
    </location>
</feature>
<evidence type="ECO:0000256" key="2">
    <source>
        <dbReference type="SAM" id="Phobius"/>
    </source>
</evidence>
<comment type="caution">
    <text evidence="3">The sequence shown here is derived from an EMBL/GenBank/DDBJ whole genome shotgun (WGS) entry which is preliminary data.</text>
</comment>
<evidence type="ECO:0000256" key="1">
    <source>
        <dbReference type="SAM" id="MobiDB-lite"/>
    </source>
</evidence>
<reference evidence="3 4" key="1">
    <citation type="submission" date="2019-09" db="EMBL/GenBank/DDBJ databases">
        <title>High taxonomic diversity of Micromonospora strains isolated from Medicago sativa nodules in different geographical locations.</title>
        <authorList>
            <person name="Martinez-Hidalgo P."/>
            <person name="Flores-Felix J.D."/>
            <person name="Velazquez E."/>
            <person name="Brau L."/>
            <person name="Trujillo M.E."/>
            <person name="Martinez-Molina E."/>
        </authorList>
    </citation>
    <scope>NUCLEOTIDE SEQUENCE [LARGE SCALE GENOMIC DNA]</scope>
    <source>
        <strain evidence="3 4">ALFB5</strain>
    </source>
</reference>
<keyword evidence="2" id="KW-0472">Membrane</keyword>